<dbReference type="InterPro" id="IPR036397">
    <property type="entry name" value="RNaseH_sf"/>
</dbReference>
<evidence type="ECO:0000259" key="1">
    <source>
        <dbReference type="Pfam" id="PF13456"/>
    </source>
</evidence>
<accession>A0ABR2Q1T0</accession>
<dbReference type="Gene3D" id="3.30.420.10">
    <property type="entry name" value="Ribonuclease H-like superfamily/Ribonuclease H"/>
    <property type="match status" value="1"/>
</dbReference>
<sequence length="167" mass="18922">MTHWSRDRRKTMGNEDVDHILRRCPKARRTWASIGLAKLFCSHLLAIMEEVIELAIQGELCGKVFFGLRHVWRLGFRKVEVETNNMEVARILNRSSNAFSENAMVLSIGAVFTLDWEIVARHIPRTANGVADRLAKLSRGLTDEEFQFTEPPAGATAATLEDLRTND</sequence>
<dbReference type="PANTHER" id="PTHR47723:SF13">
    <property type="entry name" value="PUTATIVE-RELATED"/>
    <property type="match status" value="1"/>
</dbReference>
<feature type="domain" description="RNase H type-1" evidence="1">
    <location>
        <begin position="64"/>
        <end position="137"/>
    </location>
</feature>
<dbReference type="EMBL" id="JBBPBN010000047">
    <property type="protein sequence ID" value="KAK8994649.1"/>
    <property type="molecule type" value="Genomic_DNA"/>
</dbReference>
<name>A0ABR2Q1T0_9ROSI</name>
<dbReference type="Pfam" id="PF13456">
    <property type="entry name" value="RVT_3"/>
    <property type="match status" value="1"/>
</dbReference>
<dbReference type="InterPro" id="IPR002156">
    <property type="entry name" value="RNaseH_domain"/>
</dbReference>
<dbReference type="PANTHER" id="PTHR47723">
    <property type="entry name" value="OS05G0353850 PROTEIN"/>
    <property type="match status" value="1"/>
</dbReference>
<evidence type="ECO:0000313" key="3">
    <source>
        <dbReference type="Proteomes" id="UP001396334"/>
    </source>
</evidence>
<protein>
    <recommendedName>
        <fullName evidence="1">RNase H type-1 domain-containing protein</fullName>
    </recommendedName>
</protein>
<comment type="caution">
    <text evidence="2">The sequence shown here is derived from an EMBL/GenBank/DDBJ whole genome shotgun (WGS) entry which is preliminary data.</text>
</comment>
<dbReference type="CDD" id="cd06222">
    <property type="entry name" value="RNase_H_like"/>
    <property type="match status" value="1"/>
</dbReference>
<evidence type="ECO:0000313" key="2">
    <source>
        <dbReference type="EMBL" id="KAK8994649.1"/>
    </source>
</evidence>
<gene>
    <name evidence="2" type="ORF">V6N11_045724</name>
</gene>
<keyword evidence="3" id="KW-1185">Reference proteome</keyword>
<dbReference type="InterPro" id="IPR053151">
    <property type="entry name" value="RNase_H-like"/>
</dbReference>
<dbReference type="InterPro" id="IPR044730">
    <property type="entry name" value="RNase_H-like_dom_plant"/>
</dbReference>
<organism evidence="2 3">
    <name type="scientific">Hibiscus sabdariffa</name>
    <name type="common">roselle</name>
    <dbReference type="NCBI Taxonomy" id="183260"/>
    <lineage>
        <taxon>Eukaryota</taxon>
        <taxon>Viridiplantae</taxon>
        <taxon>Streptophyta</taxon>
        <taxon>Embryophyta</taxon>
        <taxon>Tracheophyta</taxon>
        <taxon>Spermatophyta</taxon>
        <taxon>Magnoliopsida</taxon>
        <taxon>eudicotyledons</taxon>
        <taxon>Gunneridae</taxon>
        <taxon>Pentapetalae</taxon>
        <taxon>rosids</taxon>
        <taxon>malvids</taxon>
        <taxon>Malvales</taxon>
        <taxon>Malvaceae</taxon>
        <taxon>Malvoideae</taxon>
        <taxon>Hibiscus</taxon>
    </lineage>
</organism>
<dbReference type="Proteomes" id="UP001396334">
    <property type="component" value="Unassembled WGS sequence"/>
</dbReference>
<reference evidence="2 3" key="1">
    <citation type="journal article" date="2024" name="G3 (Bethesda)">
        <title>Genome assembly of Hibiscus sabdariffa L. provides insights into metabolisms of medicinal natural products.</title>
        <authorList>
            <person name="Kim T."/>
        </authorList>
    </citation>
    <scope>NUCLEOTIDE SEQUENCE [LARGE SCALE GENOMIC DNA]</scope>
    <source>
        <strain evidence="2">TK-2024</strain>
        <tissue evidence="2">Old leaves</tissue>
    </source>
</reference>
<proteinExistence type="predicted"/>